<feature type="region of interest" description="Disordered" evidence="1">
    <location>
        <begin position="41"/>
        <end position="61"/>
    </location>
</feature>
<evidence type="ECO:0000256" key="1">
    <source>
        <dbReference type="SAM" id="MobiDB-lite"/>
    </source>
</evidence>
<evidence type="ECO:0000313" key="2">
    <source>
        <dbReference type="EMBL" id="CAK0897992.1"/>
    </source>
</evidence>
<feature type="region of interest" description="Disordered" evidence="1">
    <location>
        <begin position="130"/>
        <end position="165"/>
    </location>
</feature>
<sequence>EHSFRPGLRRGRVRAALLRPGEHAGGARAAGARGGHLGVRQSGVPLGSQLHGQDRGGERRGMPGQMREDLGLLLLVLLAGQGVPAAAEDGQAEASRDLPRDLWAVVVPDHWRRQRHRLARARLADRGGPAGLGCGHSQRLEGEDLGQERAREGSAPRDYPGHLNRPRRAVFGGPLSRLHLQLRACACLLRGRAPAGVRAGDGLGVARALGLLLLDRPRRGCRGLGGAAGTALAGACPRSGAGTGSGPGRARGPLVRPSGLAAGGARAA</sequence>
<name>A0ABN9XHV4_9DINO</name>
<proteinExistence type="predicted"/>
<comment type="caution">
    <text evidence="2">The sequence shown here is derived from an EMBL/GenBank/DDBJ whole genome shotgun (WGS) entry which is preliminary data.</text>
</comment>
<gene>
    <name evidence="2" type="ORF">PCOR1329_LOCUS76015</name>
</gene>
<evidence type="ECO:0000313" key="3">
    <source>
        <dbReference type="Proteomes" id="UP001189429"/>
    </source>
</evidence>
<keyword evidence="3" id="KW-1185">Reference proteome</keyword>
<feature type="compositionally biased region" description="Basic and acidic residues" evidence="1">
    <location>
        <begin position="138"/>
        <end position="155"/>
    </location>
</feature>
<feature type="compositionally biased region" description="Basic and acidic residues" evidence="1">
    <location>
        <begin position="52"/>
        <end position="61"/>
    </location>
</feature>
<dbReference type="Proteomes" id="UP001189429">
    <property type="component" value="Unassembled WGS sequence"/>
</dbReference>
<protein>
    <submittedName>
        <fullName evidence="2">Uncharacterized protein</fullName>
    </submittedName>
</protein>
<dbReference type="EMBL" id="CAUYUJ010020415">
    <property type="protein sequence ID" value="CAK0897992.1"/>
    <property type="molecule type" value="Genomic_DNA"/>
</dbReference>
<feature type="non-terminal residue" evidence="2">
    <location>
        <position position="1"/>
    </location>
</feature>
<accession>A0ABN9XHV4</accession>
<reference evidence="2" key="1">
    <citation type="submission" date="2023-10" db="EMBL/GenBank/DDBJ databases">
        <authorList>
            <person name="Chen Y."/>
            <person name="Shah S."/>
            <person name="Dougan E. K."/>
            <person name="Thang M."/>
            <person name="Chan C."/>
        </authorList>
    </citation>
    <scope>NUCLEOTIDE SEQUENCE [LARGE SCALE GENOMIC DNA]</scope>
</reference>
<organism evidence="2 3">
    <name type="scientific">Prorocentrum cordatum</name>
    <dbReference type="NCBI Taxonomy" id="2364126"/>
    <lineage>
        <taxon>Eukaryota</taxon>
        <taxon>Sar</taxon>
        <taxon>Alveolata</taxon>
        <taxon>Dinophyceae</taxon>
        <taxon>Prorocentrales</taxon>
        <taxon>Prorocentraceae</taxon>
        <taxon>Prorocentrum</taxon>
    </lineage>
</organism>
<feature type="region of interest" description="Disordered" evidence="1">
    <location>
        <begin position="236"/>
        <end position="268"/>
    </location>
</feature>